<dbReference type="STRING" id="1618443.UV73_C0005G0038"/>
<organism evidence="6 7">
    <name type="scientific">Candidatus Gottesmanbacteria bacterium GW2011_GWA2_43_14</name>
    <dbReference type="NCBI Taxonomy" id="1618443"/>
    <lineage>
        <taxon>Bacteria</taxon>
        <taxon>Candidatus Gottesmaniibacteriota</taxon>
    </lineage>
</organism>
<proteinExistence type="predicted"/>
<dbReference type="GO" id="GO:0003677">
    <property type="term" value="F:DNA binding"/>
    <property type="evidence" value="ECO:0007669"/>
    <property type="project" value="InterPro"/>
</dbReference>
<evidence type="ECO:0000259" key="5">
    <source>
        <dbReference type="PROSITE" id="PS51459"/>
    </source>
</evidence>
<dbReference type="PANTHER" id="PTHR13504">
    <property type="entry name" value="FIDO DOMAIN-CONTAINING PROTEIN DDB_G0283145"/>
    <property type="match status" value="1"/>
</dbReference>
<sequence>MKNKLTALTEKKNQLDSFLPHPAELISNLDEWLKVELTYTSNAIEGNTLSRQETALVIEKGLTVEGKTVREHMEAINHALALDLVKTLSSKKRQNITEADILDIHKLILTRIDDNNAGRYRRVSVRIAGSTVIMSNPLKVPDLMKEFIDWLRSDNSDHPVTLAARAHYKLVTIHPFTDGNGRTARLLMNLLLRQSGYPMAIIRKEDRQKYISFIEKAQLDGSIDDYLELIYEAADRSLDIYLEAAQGSLPSPAKSKLAGKLLKIGQLAKLTAETVPTLRFWTREGLLEVKDYSPGGYQLYDPSMVERVRQIRQWQNESRLTLNEIKHKLNTPLLP</sequence>
<dbReference type="Proteomes" id="UP000034894">
    <property type="component" value="Unassembled WGS sequence"/>
</dbReference>
<feature type="domain" description="HTH merR-type" evidence="4">
    <location>
        <begin position="261"/>
        <end position="331"/>
    </location>
</feature>
<dbReference type="InterPro" id="IPR003812">
    <property type="entry name" value="Fido"/>
</dbReference>
<gene>
    <name evidence="6" type="ORF">UV73_C0005G0038</name>
</gene>
<dbReference type="GO" id="GO:0006355">
    <property type="term" value="P:regulation of DNA-templated transcription"/>
    <property type="evidence" value="ECO:0007669"/>
    <property type="project" value="InterPro"/>
</dbReference>
<feature type="binding site" evidence="2">
    <location>
        <begin position="178"/>
        <end position="185"/>
    </location>
    <ligand>
        <name>ATP</name>
        <dbReference type="ChEBI" id="CHEBI:30616"/>
    </ligand>
</feature>
<evidence type="ECO:0000256" key="1">
    <source>
        <dbReference type="PIRSR" id="PIRSR640198-1"/>
    </source>
</evidence>
<reference evidence="6 7" key="1">
    <citation type="journal article" date="2015" name="Nature">
        <title>rRNA introns, odd ribosomes, and small enigmatic genomes across a large radiation of phyla.</title>
        <authorList>
            <person name="Brown C.T."/>
            <person name="Hug L.A."/>
            <person name="Thomas B.C."/>
            <person name="Sharon I."/>
            <person name="Castelle C.J."/>
            <person name="Singh A."/>
            <person name="Wilkins M.J."/>
            <person name="Williams K.H."/>
            <person name="Banfield J.F."/>
        </authorList>
    </citation>
    <scope>NUCLEOTIDE SEQUENCE [LARGE SCALE GENOMIC DNA]</scope>
</reference>
<dbReference type="AlphaFoldDB" id="A0A0G1FRV8"/>
<dbReference type="SUPFAM" id="SSF46955">
    <property type="entry name" value="Putative DNA-binding domain"/>
    <property type="match status" value="1"/>
</dbReference>
<feature type="site" description="Important for autoinhibition of adenylyltransferase activity" evidence="3">
    <location>
        <position position="45"/>
    </location>
</feature>
<dbReference type="Gene3D" id="1.10.3290.10">
    <property type="entry name" value="Fido-like domain"/>
    <property type="match status" value="1"/>
</dbReference>
<dbReference type="Gene3D" id="1.10.1660.10">
    <property type="match status" value="1"/>
</dbReference>
<feature type="domain" description="Fido" evidence="5">
    <location>
        <begin position="96"/>
        <end position="232"/>
    </location>
</feature>
<keyword evidence="2" id="KW-0067">ATP-binding</keyword>
<accession>A0A0G1FRV8</accession>
<dbReference type="EMBL" id="LCFP01000005">
    <property type="protein sequence ID" value="KKS97761.1"/>
    <property type="molecule type" value="Genomic_DNA"/>
</dbReference>
<dbReference type="InterPro" id="IPR040198">
    <property type="entry name" value="Fido_containing"/>
</dbReference>
<dbReference type="InterPro" id="IPR000551">
    <property type="entry name" value="MerR-type_HTH_dom"/>
</dbReference>
<evidence type="ECO:0000259" key="4">
    <source>
        <dbReference type="PROSITE" id="PS50937"/>
    </source>
</evidence>
<dbReference type="SUPFAM" id="SSF140931">
    <property type="entry name" value="Fic-like"/>
    <property type="match status" value="1"/>
</dbReference>
<feature type="active site" evidence="1">
    <location>
        <position position="174"/>
    </location>
</feature>
<dbReference type="GO" id="GO:0005524">
    <property type="term" value="F:ATP binding"/>
    <property type="evidence" value="ECO:0007669"/>
    <property type="project" value="UniProtKB-KW"/>
</dbReference>
<keyword evidence="2" id="KW-0547">Nucleotide-binding</keyword>
<dbReference type="InterPro" id="IPR009061">
    <property type="entry name" value="DNA-bd_dom_put_sf"/>
</dbReference>
<protein>
    <submittedName>
        <fullName evidence="6">Fic family protein</fullName>
    </submittedName>
</protein>
<dbReference type="InterPro" id="IPR036597">
    <property type="entry name" value="Fido-like_dom_sf"/>
</dbReference>
<evidence type="ECO:0000313" key="7">
    <source>
        <dbReference type="Proteomes" id="UP000034894"/>
    </source>
</evidence>
<evidence type="ECO:0000256" key="3">
    <source>
        <dbReference type="PIRSR" id="PIRSR640198-3"/>
    </source>
</evidence>
<name>A0A0G1FRV8_9BACT</name>
<dbReference type="PATRIC" id="fig|1618443.3.peg.876"/>
<dbReference type="PROSITE" id="PS50937">
    <property type="entry name" value="HTH_MERR_2"/>
    <property type="match status" value="1"/>
</dbReference>
<dbReference type="Pfam" id="PF02661">
    <property type="entry name" value="Fic"/>
    <property type="match status" value="1"/>
</dbReference>
<evidence type="ECO:0000313" key="6">
    <source>
        <dbReference type="EMBL" id="KKS97761.1"/>
    </source>
</evidence>
<evidence type="ECO:0000256" key="2">
    <source>
        <dbReference type="PIRSR" id="PIRSR640198-2"/>
    </source>
</evidence>
<dbReference type="PANTHER" id="PTHR13504:SF38">
    <property type="entry name" value="FIDO DOMAIN-CONTAINING PROTEIN"/>
    <property type="match status" value="1"/>
</dbReference>
<dbReference type="Pfam" id="PF13411">
    <property type="entry name" value="MerR_1"/>
    <property type="match status" value="1"/>
</dbReference>
<dbReference type="SMART" id="SM00422">
    <property type="entry name" value="HTH_MERR"/>
    <property type="match status" value="1"/>
</dbReference>
<dbReference type="PROSITE" id="PS51459">
    <property type="entry name" value="FIDO"/>
    <property type="match status" value="1"/>
</dbReference>
<comment type="caution">
    <text evidence="6">The sequence shown here is derived from an EMBL/GenBank/DDBJ whole genome shotgun (WGS) entry which is preliminary data.</text>
</comment>